<dbReference type="EMBL" id="JBIAQY010000026">
    <property type="protein sequence ID" value="MFF3574345.1"/>
    <property type="molecule type" value="Genomic_DNA"/>
</dbReference>
<reference evidence="1 2" key="1">
    <citation type="submission" date="2024-10" db="EMBL/GenBank/DDBJ databases">
        <title>The Natural Products Discovery Center: Release of the First 8490 Sequenced Strains for Exploring Actinobacteria Biosynthetic Diversity.</title>
        <authorList>
            <person name="Kalkreuter E."/>
            <person name="Kautsar S.A."/>
            <person name="Yang D."/>
            <person name="Bader C.D."/>
            <person name="Teijaro C.N."/>
            <person name="Fluegel L."/>
            <person name="Davis C.M."/>
            <person name="Simpson J.R."/>
            <person name="Lauterbach L."/>
            <person name="Steele A.D."/>
            <person name="Gui C."/>
            <person name="Meng S."/>
            <person name="Li G."/>
            <person name="Viehrig K."/>
            <person name="Ye F."/>
            <person name="Su P."/>
            <person name="Kiefer A.F."/>
            <person name="Nichols A."/>
            <person name="Cepeda A.J."/>
            <person name="Yan W."/>
            <person name="Fan B."/>
            <person name="Jiang Y."/>
            <person name="Adhikari A."/>
            <person name="Zheng C.-J."/>
            <person name="Schuster L."/>
            <person name="Cowan T.M."/>
            <person name="Smanski M.J."/>
            <person name="Chevrette M.G."/>
            <person name="De Carvalho L.P.S."/>
            <person name="Shen B."/>
        </authorList>
    </citation>
    <scope>NUCLEOTIDE SEQUENCE [LARGE SCALE GENOMIC DNA]</scope>
    <source>
        <strain evidence="1 2">NPDC002593</strain>
    </source>
</reference>
<evidence type="ECO:0000313" key="1">
    <source>
        <dbReference type="EMBL" id="MFF3574345.1"/>
    </source>
</evidence>
<dbReference type="RefSeq" id="WP_387406811.1">
    <property type="nucleotide sequence ID" value="NZ_JBIAQY010000026.1"/>
</dbReference>
<evidence type="ECO:0000313" key="2">
    <source>
        <dbReference type="Proteomes" id="UP001601992"/>
    </source>
</evidence>
<name>A0ABW6SDG0_9NOCA</name>
<comment type="caution">
    <text evidence="1">The sequence shown here is derived from an EMBL/GenBank/DDBJ whole genome shotgun (WGS) entry which is preliminary data.</text>
</comment>
<protein>
    <submittedName>
        <fullName evidence="1">Uncharacterized protein</fullName>
    </submittedName>
</protein>
<accession>A0ABW6SDG0</accession>
<keyword evidence="2" id="KW-1185">Reference proteome</keyword>
<sequence length="201" mass="22257">MNGDNRIHLVRDEIRRVSACDHATLDAVAELLGTREINVLAGRLGMVAAHMASRAGIAEGMPPPGTFPGAGNERIDLAAQWNAVTVAGWFVRKKLTAWWWHDVLFDGVLVTYELVKAFVTAVVDDDPSHITRLTLRLRALSAGRLVIEVHDSPENAHLISAADNLISPQVEHVAHHCGRHEHQGRTVLWCELARPELSRWI</sequence>
<gene>
    <name evidence="1" type="ORF">ACFYXQ_42015</name>
</gene>
<proteinExistence type="predicted"/>
<dbReference type="Proteomes" id="UP001601992">
    <property type="component" value="Unassembled WGS sequence"/>
</dbReference>
<organism evidence="1 2">
    <name type="scientific">Nocardia jiangxiensis</name>
    <dbReference type="NCBI Taxonomy" id="282685"/>
    <lineage>
        <taxon>Bacteria</taxon>
        <taxon>Bacillati</taxon>
        <taxon>Actinomycetota</taxon>
        <taxon>Actinomycetes</taxon>
        <taxon>Mycobacteriales</taxon>
        <taxon>Nocardiaceae</taxon>
        <taxon>Nocardia</taxon>
    </lineage>
</organism>